<dbReference type="Pfam" id="PF13340">
    <property type="entry name" value="DUF4096"/>
    <property type="match status" value="1"/>
</dbReference>
<dbReference type="OrthoDB" id="1551210at2"/>
<reference evidence="2" key="1">
    <citation type="submission" date="2009-07" db="EMBL/GenBank/DDBJ databases">
        <authorList>
            <consortium name="US DOE Joint Genome Institute (JGI-PGF)"/>
            <person name="Lucas S."/>
            <person name="Copeland A."/>
            <person name="Lapidus A."/>
            <person name="Glavina del Rio T."/>
            <person name="Tice H."/>
            <person name="Bruce D."/>
            <person name="Goodwin L."/>
            <person name="Pitluck S."/>
            <person name="Larimer F."/>
            <person name="Land M.L."/>
            <person name="Mouttaki H."/>
            <person name="He Z."/>
            <person name="Zhou J."/>
            <person name="Hemme C.L."/>
        </authorList>
    </citation>
    <scope>NUCLEOTIDE SEQUENCE</scope>
    <source>
        <strain evidence="2">DSM 2782</strain>
    </source>
</reference>
<gene>
    <name evidence="2" type="ORF">Cpap_1502</name>
</gene>
<comment type="caution">
    <text evidence="2">The sequence shown here is derived from an EMBL/GenBank/DDBJ whole genome shotgun (WGS) entry which is preliminary data.</text>
</comment>
<evidence type="ECO:0000313" key="3">
    <source>
        <dbReference type="Proteomes" id="UP000003860"/>
    </source>
</evidence>
<dbReference type="EMBL" id="ACXX02000009">
    <property type="protein sequence ID" value="EGD47110.1"/>
    <property type="molecule type" value="Genomic_DNA"/>
</dbReference>
<accession>F1TEE4</accession>
<dbReference type="AlphaFoldDB" id="F1TEE4"/>
<name>F1TEE4_9FIRM</name>
<reference evidence="2" key="2">
    <citation type="submission" date="2011-01" db="EMBL/GenBank/DDBJ databases">
        <title>The Non-contiguous Finished genome of Clostridium papyrosolvens.</title>
        <authorList>
            <person name="Lucas S."/>
            <person name="Copeland A."/>
            <person name="Lapidus A."/>
            <person name="Cheng J.-F."/>
            <person name="Goodwin L."/>
            <person name="Pitluck S."/>
            <person name="Misra M."/>
            <person name="Chertkov O."/>
            <person name="Detter J.C."/>
            <person name="Han C."/>
            <person name="Tapia R."/>
            <person name="Land M."/>
            <person name="Hauser L."/>
            <person name="Kyrpides N."/>
            <person name="Ivanova N."/>
            <person name="Pagani I."/>
            <person name="Mouttaki H."/>
            <person name="He Z."/>
            <person name="Zhou J."/>
            <person name="Hemme C.L."/>
            <person name="Woyke T."/>
        </authorList>
    </citation>
    <scope>NUCLEOTIDE SEQUENCE [LARGE SCALE GENOMIC DNA]</scope>
    <source>
        <strain evidence="2">DSM 2782</strain>
    </source>
</reference>
<evidence type="ECO:0000313" key="2">
    <source>
        <dbReference type="EMBL" id="EGD47110.1"/>
    </source>
</evidence>
<feature type="domain" description="Insertion element IS402-like" evidence="1">
    <location>
        <begin position="195"/>
        <end position="268"/>
    </location>
</feature>
<evidence type="ECO:0000259" key="1">
    <source>
        <dbReference type="Pfam" id="PF13340"/>
    </source>
</evidence>
<organism evidence="2 3">
    <name type="scientific">Ruminiclostridium papyrosolvens DSM 2782</name>
    <dbReference type="NCBI Taxonomy" id="588581"/>
    <lineage>
        <taxon>Bacteria</taxon>
        <taxon>Bacillati</taxon>
        <taxon>Bacillota</taxon>
        <taxon>Clostridia</taxon>
        <taxon>Eubacteriales</taxon>
        <taxon>Oscillospiraceae</taxon>
        <taxon>Ruminiclostridium</taxon>
    </lineage>
</organism>
<keyword evidence="3" id="KW-1185">Reference proteome</keyword>
<dbReference type="RefSeq" id="WP_004620133.1">
    <property type="nucleotide sequence ID" value="NZ_ACXX02000009.1"/>
</dbReference>
<proteinExistence type="predicted"/>
<protein>
    <recommendedName>
        <fullName evidence="1">Insertion element IS402-like domain-containing protein</fullName>
    </recommendedName>
</protein>
<dbReference type="STRING" id="588581.Cpap_1502"/>
<dbReference type="InterPro" id="IPR025161">
    <property type="entry name" value="IS402-like_dom"/>
</dbReference>
<sequence>MAKKYLTPEEQQEVIKMYQTTKYSYQQIADNFYVSKGTIINVVKGYPYNCDKQAVYSRLQQEAKGNLDDCITREIKKAQEANRRGSMTAYSLHLERLKELYKYQVQDNIYEPIKQRRLQCEQTAWQGLADSNYIEFATNADMWEILTEIIGDSRKSPFKIMIQDSNARHKSKSVRYSNLIPHTVFNSRTVDYTRISDDSWQLISRVLPEHKPFRGKQYAGDRSYFNAIYNSITTGSSWRLSGKKYKLDPDNLRKAFIRWYQAGIFKDLLELCSVCRKLQAIEPQLIELERIRQEKGTVPRMKDLQSNKISPGDC</sequence>
<dbReference type="Proteomes" id="UP000003860">
    <property type="component" value="Unassembled WGS sequence"/>
</dbReference>